<keyword evidence="2" id="KW-1185">Reference proteome</keyword>
<dbReference type="GeneID" id="69116818"/>
<comment type="caution">
    <text evidence="1">The sequence shown here is derived from an EMBL/GenBank/DDBJ whole genome shotgun (WGS) entry which is preliminary data.</text>
</comment>
<dbReference type="EMBL" id="JBHRWN010000002">
    <property type="protein sequence ID" value="MFC3477257.1"/>
    <property type="molecule type" value="Genomic_DNA"/>
</dbReference>
<proteinExistence type="predicted"/>
<dbReference type="AlphaFoldDB" id="A0ABD5NDF4"/>
<dbReference type="Proteomes" id="UP001595660">
    <property type="component" value="Unassembled WGS sequence"/>
</dbReference>
<evidence type="ECO:0000313" key="1">
    <source>
        <dbReference type="EMBL" id="MFC3477257.1"/>
    </source>
</evidence>
<sequence>MSAQNYKLVTELVRPGDHLDCPRDSQPVVEPSARPGFLRVTYLKPVTRVPFEDDSPVTYVD</sequence>
<name>A0ABD5NDF4_9EURY</name>
<accession>A0ABD5NDF4</accession>
<gene>
    <name evidence="1" type="ORF">ACFOKC_05915</name>
</gene>
<organism evidence="1 2">
    <name type="scientific">Halobacterium litoreum</name>
    <dbReference type="NCBI Taxonomy" id="2039234"/>
    <lineage>
        <taxon>Archaea</taxon>
        <taxon>Methanobacteriati</taxon>
        <taxon>Methanobacteriota</taxon>
        <taxon>Stenosarchaea group</taxon>
        <taxon>Halobacteria</taxon>
        <taxon>Halobacteriales</taxon>
        <taxon>Halobacteriaceae</taxon>
        <taxon>Halobacterium</taxon>
    </lineage>
</organism>
<reference evidence="1 2" key="1">
    <citation type="journal article" date="2019" name="Int. J. Syst. Evol. Microbiol.">
        <title>The Global Catalogue of Microorganisms (GCM) 10K type strain sequencing project: providing services to taxonomists for standard genome sequencing and annotation.</title>
        <authorList>
            <consortium name="The Broad Institute Genomics Platform"/>
            <consortium name="The Broad Institute Genome Sequencing Center for Infectious Disease"/>
            <person name="Wu L."/>
            <person name="Ma J."/>
        </authorList>
    </citation>
    <scope>NUCLEOTIDE SEQUENCE [LARGE SCALE GENOMIC DNA]</scope>
    <source>
        <strain evidence="1 2">CGMCC 1.12562</strain>
    </source>
</reference>
<dbReference type="RefSeq" id="WP_232571611.1">
    <property type="nucleotide sequence ID" value="NZ_CP089466.1"/>
</dbReference>
<protein>
    <submittedName>
        <fullName evidence="1">Uncharacterized protein</fullName>
    </submittedName>
</protein>
<evidence type="ECO:0000313" key="2">
    <source>
        <dbReference type="Proteomes" id="UP001595660"/>
    </source>
</evidence>